<dbReference type="InterPro" id="IPR036390">
    <property type="entry name" value="WH_DNA-bd_sf"/>
</dbReference>
<evidence type="ECO:0000313" key="2">
    <source>
        <dbReference type="EMBL" id="AUW95201.1"/>
    </source>
</evidence>
<gene>
    <name evidence="2" type="ORF">BXT84_15565</name>
</gene>
<accession>A0ABN5H3A9</accession>
<dbReference type="Pfam" id="PF12802">
    <property type="entry name" value="MarR_2"/>
    <property type="match status" value="1"/>
</dbReference>
<dbReference type="PANTHER" id="PTHR33164">
    <property type="entry name" value="TRANSCRIPTIONAL REGULATOR, MARR FAMILY"/>
    <property type="match status" value="1"/>
</dbReference>
<dbReference type="SMART" id="SM00347">
    <property type="entry name" value="HTH_MARR"/>
    <property type="match status" value="1"/>
</dbReference>
<dbReference type="Gene3D" id="1.10.10.10">
    <property type="entry name" value="Winged helix-like DNA-binding domain superfamily/Winged helix DNA-binding domain"/>
    <property type="match status" value="1"/>
</dbReference>
<name>A0ABN5H3A9_9FIRM</name>
<organism evidence="2 3">
    <name type="scientific">Sulfobacillus thermotolerans</name>
    <dbReference type="NCBI Taxonomy" id="338644"/>
    <lineage>
        <taxon>Bacteria</taxon>
        <taxon>Bacillati</taxon>
        <taxon>Bacillota</taxon>
        <taxon>Clostridia</taxon>
        <taxon>Eubacteriales</taxon>
        <taxon>Clostridiales Family XVII. Incertae Sedis</taxon>
        <taxon>Sulfobacillus</taxon>
    </lineage>
</organism>
<evidence type="ECO:0000313" key="3">
    <source>
        <dbReference type="Proteomes" id="UP000325292"/>
    </source>
</evidence>
<dbReference type="Proteomes" id="UP000325292">
    <property type="component" value="Chromosome"/>
</dbReference>
<dbReference type="PROSITE" id="PS50995">
    <property type="entry name" value="HTH_MARR_2"/>
    <property type="match status" value="1"/>
</dbReference>
<dbReference type="InterPro" id="IPR039422">
    <property type="entry name" value="MarR/SlyA-like"/>
</dbReference>
<dbReference type="InterPro" id="IPR036388">
    <property type="entry name" value="WH-like_DNA-bd_sf"/>
</dbReference>
<evidence type="ECO:0000259" key="1">
    <source>
        <dbReference type="PROSITE" id="PS50995"/>
    </source>
</evidence>
<proteinExistence type="predicted"/>
<dbReference type="EMBL" id="CP019454">
    <property type="protein sequence ID" value="AUW95201.1"/>
    <property type="molecule type" value="Genomic_DNA"/>
</dbReference>
<feature type="domain" description="HTH marR-type" evidence="1">
    <location>
        <begin position="4"/>
        <end position="138"/>
    </location>
</feature>
<dbReference type="SUPFAM" id="SSF46785">
    <property type="entry name" value="Winged helix' DNA-binding domain"/>
    <property type="match status" value="1"/>
</dbReference>
<dbReference type="PRINTS" id="PR00598">
    <property type="entry name" value="HTHMARR"/>
</dbReference>
<keyword evidence="3" id="KW-1185">Reference proteome</keyword>
<dbReference type="InterPro" id="IPR000835">
    <property type="entry name" value="HTH_MarR-typ"/>
</dbReference>
<reference evidence="2 3" key="1">
    <citation type="journal article" date="2019" name="Sci. Rep.">
        <title>Sulfobacillus thermotolerans: new insights into resistance and metabolic capacities of acidophilic chemolithotrophs.</title>
        <authorList>
            <person name="Panyushkina A.E."/>
            <person name="Babenko V.V."/>
            <person name="Nikitina A.S."/>
            <person name="Selezneva O.V."/>
            <person name="Tsaplina I.A."/>
            <person name="Letarova M.A."/>
            <person name="Kostryukova E.S."/>
            <person name="Letarov A.V."/>
        </authorList>
    </citation>
    <scope>NUCLEOTIDE SEQUENCE [LARGE SCALE GENOMIC DNA]</scope>
    <source>
        <strain evidence="2 3">Kr1</strain>
    </source>
</reference>
<dbReference type="PANTHER" id="PTHR33164:SF57">
    <property type="entry name" value="MARR-FAMILY TRANSCRIPTIONAL REGULATOR"/>
    <property type="match status" value="1"/>
</dbReference>
<protein>
    <recommendedName>
        <fullName evidence="1">HTH marR-type domain-containing protein</fullName>
    </recommendedName>
</protein>
<sequence length="149" mass="17056">MSDSDVLEELVMEVERFVRLGWRWRAKTDTPALNGAEIRALMILYRHHAISASALADKMGVGRPATSSVLRRLRDLGYVGQEPDPQDRRRHFLTVTALGRSMVESVRTARRAMWQQHLKALSPDDQQQLLGLLKKVSDSSKEFSQDERR</sequence>